<reference evidence="1" key="1">
    <citation type="journal article" date="2019" name="Sci. Rep.">
        <title>Draft genome of Tanacetum cinerariifolium, the natural source of mosquito coil.</title>
        <authorList>
            <person name="Yamashiro T."/>
            <person name="Shiraishi A."/>
            <person name="Satake H."/>
            <person name="Nakayama K."/>
        </authorList>
    </citation>
    <scope>NUCLEOTIDE SEQUENCE</scope>
</reference>
<protein>
    <submittedName>
        <fullName evidence="1">Ankyrin repeat-containing domain, PGG domain protein</fullName>
    </submittedName>
</protein>
<organism evidence="1">
    <name type="scientific">Tanacetum cinerariifolium</name>
    <name type="common">Dalmatian daisy</name>
    <name type="synonym">Chrysanthemum cinerariifolium</name>
    <dbReference type="NCBI Taxonomy" id="118510"/>
    <lineage>
        <taxon>Eukaryota</taxon>
        <taxon>Viridiplantae</taxon>
        <taxon>Streptophyta</taxon>
        <taxon>Embryophyta</taxon>
        <taxon>Tracheophyta</taxon>
        <taxon>Spermatophyta</taxon>
        <taxon>Magnoliopsida</taxon>
        <taxon>eudicotyledons</taxon>
        <taxon>Gunneridae</taxon>
        <taxon>Pentapetalae</taxon>
        <taxon>asterids</taxon>
        <taxon>campanulids</taxon>
        <taxon>Asterales</taxon>
        <taxon>Asteraceae</taxon>
        <taxon>Asteroideae</taxon>
        <taxon>Anthemideae</taxon>
        <taxon>Anthemidinae</taxon>
        <taxon>Tanacetum</taxon>
    </lineage>
</organism>
<accession>A0A699WP17</accession>
<proteinExistence type="predicted"/>
<gene>
    <name evidence="1" type="ORF">Tci_921166</name>
</gene>
<feature type="non-terminal residue" evidence="1">
    <location>
        <position position="68"/>
    </location>
</feature>
<name>A0A699WP17_TANCI</name>
<evidence type="ECO:0000313" key="1">
    <source>
        <dbReference type="EMBL" id="GFD49197.1"/>
    </source>
</evidence>
<comment type="caution">
    <text evidence="1">The sequence shown here is derived from an EMBL/GenBank/DDBJ whole genome shotgun (WGS) entry which is preliminary data.</text>
</comment>
<dbReference type="AlphaFoldDB" id="A0A699WP17"/>
<dbReference type="EMBL" id="BKCJ011737430">
    <property type="protein sequence ID" value="GFD49197.1"/>
    <property type="molecule type" value="Genomic_DNA"/>
</dbReference>
<sequence>MKVHGYGALFSGQSGEELVVLAISCQDFSLAKTIINEYPSVILCDSDAVLTTLAQNFPRELNFWERGL</sequence>